<evidence type="ECO:0008006" key="6">
    <source>
        <dbReference type="Google" id="ProtNLM"/>
    </source>
</evidence>
<gene>
    <name evidence="4" type="ORF">LTR69_004893</name>
</gene>
<dbReference type="PRINTS" id="PR00081">
    <property type="entry name" value="GDHRDH"/>
</dbReference>
<reference evidence="4 5" key="1">
    <citation type="submission" date="2023-08" db="EMBL/GenBank/DDBJ databases">
        <title>Black Yeasts Isolated from many extreme environments.</title>
        <authorList>
            <person name="Coleine C."/>
            <person name="Stajich J.E."/>
            <person name="Selbmann L."/>
        </authorList>
    </citation>
    <scope>NUCLEOTIDE SEQUENCE [LARGE SCALE GENOMIC DNA]</scope>
    <source>
        <strain evidence="4 5">CCFEE 6328</strain>
    </source>
</reference>
<keyword evidence="5" id="KW-1185">Reference proteome</keyword>
<keyword evidence="2" id="KW-0521">NADP</keyword>
<comment type="caution">
    <text evidence="4">The sequence shown here is derived from an EMBL/GenBank/DDBJ whole genome shotgun (WGS) entry which is preliminary data.</text>
</comment>
<accession>A0ABR0JCP5</accession>
<evidence type="ECO:0000256" key="3">
    <source>
        <dbReference type="ARBA" id="ARBA00023002"/>
    </source>
</evidence>
<evidence type="ECO:0000313" key="5">
    <source>
        <dbReference type="Proteomes" id="UP001345691"/>
    </source>
</evidence>
<dbReference type="Proteomes" id="UP001345691">
    <property type="component" value="Unassembled WGS sequence"/>
</dbReference>
<dbReference type="Gene3D" id="3.40.50.720">
    <property type="entry name" value="NAD(P)-binding Rossmann-like Domain"/>
    <property type="match status" value="1"/>
</dbReference>
<sequence length="320" mass="34559">MAEIKIDQATLDSVKGKVVVLAGGAQGIGAATVSQLFESGAHVFFGDWDEKQGSKLAESLHSSSSTSQGSVTYMKVNVREYQSQLSLFDAAYNKHGQVDLAISCAAVTERQGYWEPHKLNLQSVRETPTGITDVVDINLNGTLYFARLAIAYMKENHTFNKESTTAESITSPKCITLVSSVAGFKESPGLFAYSAAKHGVMGLMRALRPFAAPLYGIRINAICPWATDTQLLSGVRAEWTKNNMPMNKPSDVARYIIQVSADHKAHGKALFVTGGNAVDIEEGLNRTEPQWLGDKNSRELNQGQVILGLVSGLLLPSSPP</sequence>
<dbReference type="EMBL" id="JAVRRF010000009">
    <property type="protein sequence ID" value="KAK5061711.1"/>
    <property type="molecule type" value="Genomic_DNA"/>
</dbReference>
<dbReference type="SUPFAM" id="SSF51735">
    <property type="entry name" value="NAD(P)-binding Rossmann-fold domains"/>
    <property type="match status" value="1"/>
</dbReference>
<dbReference type="PROSITE" id="PS00061">
    <property type="entry name" value="ADH_SHORT"/>
    <property type="match status" value="1"/>
</dbReference>
<dbReference type="InterPro" id="IPR002347">
    <property type="entry name" value="SDR_fam"/>
</dbReference>
<proteinExistence type="inferred from homology"/>
<evidence type="ECO:0000256" key="2">
    <source>
        <dbReference type="ARBA" id="ARBA00022857"/>
    </source>
</evidence>
<evidence type="ECO:0000256" key="1">
    <source>
        <dbReference type="ARBA" id="ARBA00006484"/>
    </source>
</evidence>
<comment type="similarity">
    <text evidence="1">Belongs to the short-chain dehydrogenases/reductases (SDR) family.</text>
</comment>
<dbReference type="PANTHER" id="PTHR44229">
    <property type="entry name" value="15-HYDROXYPROSTAGLANDIN DEHYDROGENASE [NAD(+)]"/>
    <property type="match status" value="1"/>
</dbReference>
<keyword evidence="3" id="KW-0560">Oxidoreductase</keyword>
<dbReference type="Pfam" id="PF00106">
    <property type="entry name" value="adh_short"/>
    <property type="match status" value="1"/>
</dbReference>
<dbReference type="InterPro" id="IPR036291">
    <property type="entry name" value="NAD(P)-bd_dom_sf"/>
</dbReference>
<name>A0ABR0JCP5_9EURO</name>
<protein>
    <recommendedName>
        <fullName evidence="6">3-hydroxyacyl-CoA dehydrogenase</fullName>
    </recommendedName>
</protein>
<dbReference type="InterPro" id="IPR020904">
    <property type="entry name" value="Sc_DH/Rdtase_CS"/>
</dbReference>
<organism evidence="4 5">
    <name type="scientific">Exophiala sideris</name>
    <dbReference type="NCBI Taxonomy" id="1016849"/>
    <lineage>
        <taxon>Eukaryota</taxon>
        <taxon>Fungi</taxon>
        <taxon>Dikarya</taxon>
        <taxon>Ascomycota</taxon>
        <taxon>Pezizomycotina</taxon>
        <taxon>Eurotiomycetes</taxon>
        <taxon>Chaetothyriomycetidae</taxon>
        <taxon>Chaetothyriales</taxon>
        <taxon>Herpotrichiellaceae</taxon>
        <taxon>Exophiala</taxon>
    </lineage>
</organism>
<dbReference type="PANTHER" id="PTHR44229:SF4">
    <property type="entry name" value="15-HYDROXYPROSTAGLANDIN DEHYDROGENASE [NAD(+)]"/>
    <property type="match status" value="1"/>
</dbReference>
<evidence type="ECO:0000313" key="4">
    <source>
        <dbReference type="EMBL" id="KAK5061711.1"/>
    </source>
</evidence>